<dbReference type="AlphaFoldDB" id="A0A9I9EMJ2"/>
<organism evidence="1">
    <name type="scientific">Cucumis melo</name>
    <name type="common">Muskmelon</name>
    <dbReference type="NCBI Taxonomy" id="3656"/>
    <lineage>
        <taxon>Eukaryota</taxon>
        <taxon>Viridiplantae</taxon>
        <taxon>Streptophyta</taxon>
        <taxon>Embryophyta</taxon>
        <taxon>Tracheophyta</taxon>
        <taxon>Spermatophyta</taxon>
        <taxon>Magnoliopsida</taxon>
        <taxon>eudicotyledons</taxon>
        <taxon>Gunneridae</taxon>
        <taxon>Pentapetalae</taxon>
        <taxon>rosids</taxon>
        <taxon>fabids</taxon>
        <taxon>Cucurbitales</taxon>
        <taxon>Cucurbitaceae</taxon>
        <taxon>Benincaseae</taxon>
        <taxon>Cucumis</taxon>
    </lineage>
</organism>
<dbReference type="Gramene" id="MELO3C035477.2.1">
    <property type="protein sequence ID" value="MELO3C035477.2.1"/>
    <property type="gene ID" value="MELO3C035477.2"/>
</dbReference>
<sequence length="32" mass="3764">MEKGVELGRERERQRRQEISALYIVSKNLTSS</sequence>
<evidence type="ECO:0000313" key="1">
    <source>
        <dbReference type="EnsemblPlants" id="MELO3C035477.2.1"/>
    </source>
</evidence>
<proteinExistence type="predicted"/>
<protein>
    <submittedName>
        <fullName evidence="1">Uncharacterized protein</fullName>
    </submittedName>
</protein>
<accession>A0A9I9EMJ2</accession>
<reference evidence="1" key="1">
    <citation type="submission" date="2023-03" db="UniProtKB">
        <authorList>
            <consortium name="EnsemblPlants"/>
        </authorList>
    </citation>
    <scope>IDENTIFICATION</scope>
</reference>
<name>A0A9I9EMJ2_CUCME</name>
<dbReference type="EnsemblPlants" id="MELO3C035477.2.1">
    <property type="protein sequence ID" value="MELO3C035477.2.1"/>
    <property type="gene ID" value="MELO3C035477.2"/>
</dbReference>